<sequence>MSYNMILNINGDDGLAIKVAKTLLDGCVLGLLDQNDMYGYELTKQVQESIAVSNSTMYPVMRRLKTDGLVDTYDESFEGRNRRYYRITDAGVEHLAAIRKEWQDFKNGIDQLVGE</sequence>
<comment type="caution">
    <text evidence="2">The sequence shown here is derived from an EMBL/GenBank/DDBJ whole genome shotgun (WGS) entry which is preliminary data.</text>
</comment>
<reference evidence="2 3" key="1">
    <citation type="submission" date="2024-03" db="EMBL/GenBank/DDBJ databases">
        <title>Inconsistent identification of Apilactobacillus kunkeei-related strains obtained by well-developed overall genome related indices.</title>
        <authorList>
            <person name="Maeno S."/>
            <person name="Endo A."/>
        </authorList>
    </citation>
    <scope>NUCLEOTIDE SEQUENCE [LARGE SCALE GENOMIC DNA]</scope>
    <source>
        <strain evidence="2 3">20H-10</strain>
    </source>
</reference>
<dbReference type="InterPro" id="IPR052509">
    <property type="entry name" value="Metal_resp_DNA-bind_regulator"/>
</dbReference>
<name>A0ABP9ZHQ7_9LACO</name>
<evidence type="ECO:0000313" key="2">
    <source>
        <dbReference type="EMBL" id="GAA6114340.1"/>
    </source>
</evidence>
<dbReference type="Pfam" id="PF03551">
    <property type="entry name" value="PadR"/>
    <property type="match status" value="1"/>
</dbReference>
<evidence type="ECO:0000259" key="1">
    <source>
        <dbReference type="Pfam" id="PF03551"/>
    </source>
</evidence>
<keyword evidence="3" id="KW-1185">Reference proteome</keyword>
<dbReference type="Proteomes" id="UP001438112">
    <property type="component" value="Unassembled WGS sequence"/>
</dbReference>
<evidence type="ECO:0000313" key="3">
    <source>
        <dbReference type="Proteomes" id="UP001438112"/>
    </source>
</evidence>
<gene>
    <name evidence="2" type="ORF">AP20H10_07030</name>
</gene>
<dbReference type="SUPFAM" id="SSF46785">
    <property type="entry name" value="Winged helix' DNA-binding domain"/>
    <property type="match status" value="1"/>
</dbReference>
<accession>A0ABP9ZHQ7</accession>
<dbReference type="EMBL" id="BAABVV010000033">
    <property type="protein sequence ID" value="GAA6114340.1"/>
    <property type="molecule type" value="Genomic_DNA"/>
</dbReference>
<dbReference type="Gene3D" id="1.10.10.10">
    <property type="entry name" value="Winged helix-like DNA-binding domain superfamily/Winged helix DNA-binding domain"/>
    <property type="match status" value="1"/>
</dbReference>
<proteinExistence type="predicted"/>
<organism evidence="2 3">
    <name type="scientific">Apilactobacillus apinorum</name>
    <dbReference type="NCBI Taxonomy" id="1218495"/>
    <lineage>
        <taxon>Bacteria</taxon>
        <taxon>Bacillati</taxon>
        <taxon>Bacillota</taxon>
        <taxon>Bacilli</taxon>
        <taxon>Lactobacillales</taxon>
        <taxon>Lactobacillaceae</taxon>
        <taxon>Apilactobacillus</taxon>
    </lineage>
</organism>
<dbReference type="InterPro" id="IPR005149">
    <property type="entry name" value="Tscrpt_reg_PadR_N"/>
</dbReference>
<dbReference type="PANTHER" id="PTHR33169">
    <property type="entry name" value="PADR-FAMILY TRANSCRIPTIONAL REGULATOR"/>
    <property type="match status" value="1"/>
</dbReference>
<dbReference type="InterPro" id="IPR036388">
    <property type="entry name" value="WH-like_DNA-bd_sf"/>
</dbReference>
<dbReference type="InterPro" id="IPR036390">
    <property type="entry name" value="WH_DNA-bd_sf"/>
</dbReference>
<dbReference type="PANTHER" id="PTHR33169:SF14">
    <property type="entry name" value="TRANSCRIPTIONAL REGULATOR RV3488"/>
    <property type="match status" value="1"/>
</dbReference>
<protein>
    <submittedName>
        <fullName evidence="2">PadR family transcriptional regulator</fullName>
    </submittedName>
</protein>
<feature type="domain" description="Transcription regulator PadR N-terminal" evidence="1">
    <location>
        <begin position="28"/>
        <end position="96"/>
    </location>
</feature>